<dbReference type="AlphaFoldDB" id="A0A5J4VYB8"/>
<name>A0A5J4VYB8_9EUKA</name>
<dbReference type="PANTHER" id="PTHR11089">
    <property type="entry name" value="GTP-BINDING PROTEIN-RELATED"/>
    <property type="match status" value="1"/>
</dbReference>
<accession>A0A5J4VYB8</accession>
<feature type="domain" description="CP-type G" evidence="4">
    <location>
        <begin position="102"/>
        <end position="324"/>
    </location>
</feature>
<evidence type="ECO:0000256" key="1">
    <source>
        <dbReference type="ARBA" id="ARBA00022741"/>
    </source>
</evidence>
<dbReference type="PANTHER" id="PTHR11089:SF30">
    <property type="entry name" value="GUANINE NUCLEOTIDE-BINDING PROTEIN-LIKE 3 HOMOLOG"/>
    <property type="match status" value="1"/>
</dbReference>
<feature type="region of interest" description="Disordered" evidence="3">
    <location>
        <begin position="1"/>
        <end position="21"/>
    </location>
</feature>
<feature type="region of interest" description="Disordered" evidence="3">
    <location>
        <begin position="204"/>
        <end position="228"/>
    </location>
</feature>
<dbReference type="PROSITE" id="PS51721">
    <property type="entry name" value="G_CP"/>
    <property type="match status" value="1"/>
</dbReference>
<feature type="compositionally biased region" description="Polar residues" evidence="3">
    <location>
        <begin position="218"/>
        <end position="228"/>
    </location>
</feature>
<dbReference type="Pfam" id="PF01926">
    <property type="entry name" value="MMR_HSR1"/>
    <property type="match status" value="1"/>
</dbReference>
<dbReference type="Proteomes" id="UP000324800">
    <property type="component" value="Unassembled WGS sequence"/>
</dbReference>
<feature type="region of interest" description="Disordered" evidence="3">
    <location>
        <begin position="38"/>
        <end position="59"/>
    </location>
</feature>
<proteinExistence type="predicted"/>
<evidence type="ECO:0000256" key="3">
    <source>
        <dbReference type="SAM" id="MobiDB-lite"/>
    </source>
</evidence>
<dbReference type="Gene3D" id="3.40.50.300">
    <property type="entry name" value="P-loop containing nucleotide triphosphate hydrolases"/>
    <property type="match status" value="1"/>
</dbReference>
<reference evidence="5 6" key="1">
    <citation type="submission" date="2019-03" db="EMBL/GenBank/DDBJ databases">
        <title>Single cell metagenomics reveals metabolic interactions within the superorganism composed of flagellate Streblomastix strix and complex community of Bacteroidetes bacteria on its surface.</title>
        <authorList>
            <person name="Treitli S.C."/>
            <person name="Kolisko M."/>
            <person name="Husnik F."/>
            <person name="Keeling P."/>
            <person name="Hampl V."/>
        </authorList>
    </citation>
    <scope>NUCLEOTIDE SEQUENCE [LARGE SCALE GENOMIC DNA]</scope>
    <source>
        <strain evidence="5">ST1C</strain>
    </source>
</reference>
<keyword evidence="1" id="KW-0547">Nucleotide-binding</keyword>
<feature type="compositionally biased region" description="Basic and acidic residues" evidence="3">
    <location>
        <begin position="466"/>
        <end position="479"/>
    </location>
</feature>
<dbReference type="InterPro" id="IPR027417">
    <property type="entry name" value="P-loop_NTPase"/>
</dbReference>
<protein>
    <submittedName>
        <fullName evidence="5">Putative nuclear GTP-binding protein</fullName>
    </submittedName>
</protein>
<evidence type="ECO:0000313" key="6">
    <source>
        <dbReference type="Proteomes" id="UP000324800"/>
    </source>
</evidence>
<dbReference type="InterPro" id="IPR006073">
    <property type="entry name" value="GTP-bd"/>
</dbReference>
<evidence type="ECO:0000259" key="4">
    <source>
        <dbReference type="PROSITE" id="PS51721"/>
    </source>
</evidence>
<comment type="caution">
    <text evidence="5">The sequence shown here is derived from an EMBL/GenBank/DDBJ whole genome shotgun (WGS) entry which is preliminary data.</text>
</comment>
<dbReference type="InterPro" id="IPR050755">
    <property type="entry name" value="TRAFAC_YlqF/YawG_RiboMat"/>
</dbReference>
<dbReference type="GO" id="GO:0005730">
    <property type="term" value="C:nucleolus"/>
    <property type="evidence" value="ECO:0007669"/>
    <property type="project" value="TreeGrafter"/>
</dbReference>
<dbReference type="OrthoDB" id="10266128at2759"/>
<gene>
    <name evidence="5" type="ORF">EZS28_017223</name>
</gene>
<feature type="compositionally biased region" description="Acidic residues" evidence="3">
    <location>
        <begin position="207"/>
        <end position="217"/>
    </location>
</feature>
<dbReference type="GO" id="GO:0005525">
    <property type="term" value="F:GTP binding"/>
    <property type="evidence" value="ECO:0007669"/>
    <property type="project" value="UniProtKB-KW"/>
</dbReference>
<dbReference type="PRINTS" id="PR00326">
    <property type="entry name" value="GTP1OBG"/>
</dbReference>
<organism evidence="5 6">
    <name type="scientific">Streblomastix strix</name>
    <dbReference type="NCBI Taxonomy" id="222440"/>
    <lineage>
        <taxon>Eukaryota</taxon>
        <taxon>Metamonada</taxon>
        <taxon>Preaxostyla</taxon>
        <taxon>Oxymonadida</taxon>
        <taxon>Streblomastigidae</taxon>
        <taxon>Streblomastix</taxon>
    </lineage>
</organism>
<evidence type="ECO:0000256" key="2">
    <source>
        <dbReference type="ARBA" id="ARBA00023134"/>
    </source>
</evidence>
<dbReference type="SUPFAM" id="SSF52540">
    <property type="entry name" value="P-loop containing nucleoside triphosphate hydrolases"/>
    <property type="match status" value="1"/>
</dbReference>
<sequence>MSKNNKKAPRQNSGKFKGGEIGAKIAVQNELHKNLRLQTSSHTGSTQLKEQKSKKQGISIEDIARNAQIRGLEFEQTQGLFENEQEQAFLPVQSSQAVQNNRKQFYKTLRSVLNQADIILEVLDARDPLGTRSLTLERGARAKNKDLIIVLNKIDLVPRDIVHQWVEYLSNFFPSVAFKSVTKNTLFNNFNVNKLSEIEQGNINDYDKDENDKDNEDQPNLSIADSQGQKLHSNAIRLSHGESYGRDRLIDFIKSRSRSQGGQLLRSAVGVVGYPNVGKSSLINTLKRSEAVKTSSNPGCTRGTQAVKIDERLVLLDTPGVIFEFTGSRESRIKRGDRLMASARLGIVGVQGSIHQDNAGTQEAREVLRGAIKVDDVQDPVGAVMSLIARSDLQFLYKLYQIDSDTDELNEDMKQQIKEEGGMDKEIESNNELIKEEIDGIKEDDTNDDLTLMKPQKRNRQQFESQLKDESENVIIKEDDQNDSSGQKRVKYQDDNINETAQSQITSKYNASTSVALPFIPPDTYTSSSAKAPTTSSYSSAEEFLRKLCARFGKYKHGGSYNLEEGARIVLRDSMKGKIPFYTQPPHGPKIRSGKVVSSVDSAEVVEGFAPAFQVGDIQFGLGEDEDEDEVDEQEVKDMWES</sequence>
<feature type="region of interest" description="Disordered" evidence="3">
    <location>
        <begin position="454"/>
        <end position="489"/>
    </location>
</feature>
<keyword evidence="2" id="KW-0342">GTP-binding</keyword>
<dbReference type="EMBL" id="SNRW01004452">
    <property type="protein sequence ID" value="KAA6387249.1"/>
    <property type="molecule type" value="Genomic_DNA"/>
</dbReference>
<feature type="compositionally biased region" description="Polar residues" evidence="3">
    <location>
        <begin position="38"/>
        <end position="48"/>
    </location>
</feature>
<evidence type="ECO:0000313" key="5">
    <source>
        <dbReference type="EMBL" id="KAA6387249.1"/>
    </source>
</evidence>
<dbReference type="InterPro" id="IPR030378">
    <property type="entry name" value="G_CP_dom"/>
</dbReference>